<feature type="region of interest" description="Disordered" evidence="2">
    <location>
        <begin position="350"/>
        <end position="374"/>
    </location>
</feature>
<evidence type="ECO:0000259" key="5">
    <source>
        <dbReference type="Pfam" id="PF13313"/>
    </source>
</evidence>
<proteinExistence type="predicted"/>
<evidence type="ECO:0000259" key="6">
    <source>
        <dbReference type="Pfam" id="PF20254"/>
    </source>
</evidence>
<sequence>MGFSTLRNQRKRLAAWQAAAALLVASAGIAVLPGSATAASDPCAAPVNVIACENSKTGTDPSVWDISGAGDEGIQGFATDMSVNVGGQIRFKIKTTASAYTIDIYRLGYYGGKGARKITSVTPSATLPQIQPGCVTDPATEIYDCGSWGVSASWVVPSNQVSGVYIAKLTVPSNGDTSHIPFVVRNDASTSKIFFKTSDATWQAYNNYGGSEFYHGGPNGRAFKVSYNRPFATRGVVDGRDYLFSNEYPMIRFLEQNGYDVSYTTDVDGDRNGALVANHDIFLSVGHDEYWSGPQRAAVEAARDTGTNLAFFSGNSVYWRTRWETSKDGANTPHRTLVCYKETWNNTDQLDPTTEFTGTWRDPRFPNSTGGGKPENALMGTMFKSNSVDLALAVPADQGKYRLWRNSPVATRAASNLGTTLAPHTLGYEADEDVDNGFRPEGLIRVSTATGPVSEYLTDFGNTVITDATTTHNLTLYRAPSGALVFGAGTVQWAWGLDQNHDGFLSEPQAPDQSIQQATINLFADMGVQPTTLMAGMQPAGQSTDVTPPTVTISSPGTNTTLANGTQVTVSGTAADTGGRVAGVEVSTDGATWHPATGTTSWSYTYNAVGDGSHTVRVRAIDDSANIGNTATRAVGLTGATSIFGNKVPATPSVTDTSAVELGTKFTSTTDGYVQGVRFYKGSGNTGTHNAKLWSANGSLLASGVFSNETATGWQTMSFAQPVQIQAGNTYVVSYTAPNGRYAADRWFTIYKGYESPPLSMLSNKDAGGNGVYGNPGTFPTGSYQAANYYVDVLFTSSGATPPVVNGQVPANNAKYVQPTIQPQATFSKAINTATLTFTLKNAGNVNVPGTTTYNATTRTATFTPSSALAAGQTYTATVNATDATGLPMATPKVWSFSTDPGNTTVVKMFADDAVPATAEANDSSSVTLGMKWSPTENGTVIGVRFYKGGTGNGGVHTGSLWNSDGTQRLATATFAAESASGWQTVYFDSPVTVTAGQTYVATYFAPIGRYSVNGNYFTSTQVNGPLTATSVNNGVYLYGSDGFPTASWNRSNYWVDPLFVADPPPPPPTFPAGAVTVWPDTTVPANANWNDNAAIEVGVKFTTNTAGKAYGVRFYKGPTNTGAHTGTLWDTAGNPIASGNFVGESASGWQLMLFAAPVTLTPGTTYIVSYSTTVGRYAVNVNGFQSAGVTSGPLSIPQGGAVYKYGVGFPNNTSNHNFWVDPVFKPGA</sequence>
<protein>
    <recommendedName>
        <fullName evidence="9">Ig-like domain-containing protein</fullName>
    </recommendedName>
</protein>
<feature type="domain" description="DUF4082" evidence="5">
    <location>
        <begin position="1083"/>
        <end position="1221"/>
    </location>
</feature>
<dbReference type="AlphaFoldDB" id="A0A8J3YIJ3"/>
<dbReference type="Gene3D" id="2.60.40.10">
    <property type="entry name" value="Immunoglobulins"/>
    <property type="match status" value="1"/>
</dbReference>
<organism evidence="7 8">
    <name type="scientific">Virgisporangium aliadipatigenens</name>
    <dbReference type="NCBI Taxonomy" id="741659"/>
    <lineage>
        <taxon>Bacteria</taxon>
        <taxon>Bacillati</taxon>
        <taxon>Actinomycetota</taxon>
        <taxon>Actinomycetes</taxon>
        <taxon>Micromonosporales</taxon>
        <taxon>Micromonosporaceae</taxon>
        <taxon>Virgisporangium</taxon>
    </lineage>
</organism>
<name>A0A8J3YIJ3_9ACTN</name>
<dbReference type="Pfam" id="PF17957">
    <property type="entry name" value="Big_7"/>
    <property type="match status" value="1"/>
</dbReference>
<feature type="signal peptide" evidence="3">
    <location>
        <begin position="1"/>
        <end position="38"/>
    </location>
</feature>
<keyword evidence="8" id="KW-1185">Reference proteome</keyword>
<dbReference type="Pfam" id="PF13205">
    <property type="entry name" value="Big_5"/>
    <property type="match status" value="1"/>
</dbReference>
<reference evidence="7" key="1">
    <citation type="submission" date="2021-01" db="EMBL/GenBank/DDBJ databases">
        <title>Whole genome shotgun sequence of Virgisporangium aliadipatigenens NBRC 105644.</title>
        <authorList>
            <person name="Komaki H."/>
            <person name="Tamura T."/>
        </authorList>
    </citation>
    <scope>NUCLEOTIDE SEQUENCE</scope>
    <source>
        <strain evidence="7">NBRC 105644</strain>
    </source>
</reference>
<evidence type="ECO:0000259" key="4">
    <source>
        <dbReference type="Pfam" id="PF13205"/>
    </source>
</evidence>
<dbReference type="InterPro" id="IPR032812">
    <property type="entry name" value="SbsA_Ig"/>
</dbReference>
<feature type="domain" description="SbsA Ig-like" evidence="4">
    <location>
        <begin position="801"/>
        <end position="899"/>
    </location>
</feature>
<evidence type="ECO:0008006" key="9">
    <source>
        <dbReference type="Google" id="ProtNLM"/>
    </source>
</evidence>
<feature type="domain" description="DUF4082" evidence="5">
    <location>
        <begin position="914"/>
        <end position="1056"/>
    </location>
</feature>
<evidence type="ECO:0000313" key="7">
    <source>
        <dbReference type="EMBL" id="GIJ44573.1"/>
    </source>
</evidence>
<dbReference type="Pfam" id="PF20254">
    <property type="entry name" value="DMFA2_C"/>
    <property type="match status" value="1"/>
</dbReference>
<dbReference type="Gene3D" id="2.60.40.1220">
    <property type="match status" value="1"/>
</dbReference>
<feature type="domain" description="N,N-dimethylformamidase beta subunit-like C-terminal" evidence="6">
    <location>
        <begin position="101"/>
        <end position="501"/>
    </location>
</feature>
<dbReference type="GO" id="GO:0005975">
    <property type="term" value="P:carbohydrate metabolic process"/>
    <property type="evidence" value="ECO:0007669"/>
    <property type="project" value="UniProtKB-ARBA"/>
</dbReference>
<dbReference type="Proteomes" id="UP000619260">
    <property type="component" value="Unassembled WGS sequence"/>
</dbReference>
<evidence type="ECO:0000256" key="2">
    <source>
        <dbReference type="SAM" id="MobiDB-lite"/>
    </source>
</evidence>
<evidence type="ECO:0000256" key="3">
    <source>
        <dbReference type="SAM" id="SignalP"/>
    </source>
</evidence>
<keyword evidence="1 3" id="KW-0732">Signal</keyword>
<dbReference type="EMBL" id="BOPF01000004">
    <property type="protein sequence ID" value="GIJ44573.1"/>
    <property type="molecule type" value="Genomic_DNA"/>
</dbReference>
<comment type="caution">
    <text evidence="7">The sequence shown here is derived from an EMBL/GenBank/DDBJ whole genome shotgun (WGS) entry which is preliminary data.</text>
</comment>
<accession>A0A8J3YIJ3</accession>
<evidence type="ECO:0000256" key="1">
    <source>
        <dbReference type="ARBA" id="ARBA00022729"/>
    </source>
</evidence>
<dbReference type="InterPro" id="IPR014755">
    <property type="entry name" value="Cu-Rt/internalin_Ig-like"/>
</dbReference>
<dbReference type="InterPro" id="IPR046540">
    <property type="entry name" value="DMFA2_C"/>
</dbReference>
<dbReference type="InterPro" id="IPR025141">
    <property type="entry name" value="DUF4082"/>
</dbReference>
<feature type="domain" description="DUF4082" evidence="5">
    <location>
        <begin position="647"/>
        <end position="791"/>
    </location>
</feature>
<dbReference type="InterPro" id="IPR013783">
    <property type="entry name" value="Ig-like_fold"/>
</dbReference>
<feature type="chain" id="PRO_5035155028" description="Ig-like domain-containing protein" evidence="3">
    <location>
        <begin position="39"/>
        <end position="1229"/>
    </location>
</feature>
<dbReference type="Pfam" id="PF13313">
    <property type="entry name" value="DUF4082"/>
    <property type="match status" value="3"/>
</dbReference>
<dbReference type="SUPFAM" id="SSF81296">
    <property type="entry name" value="E set domains"/>
    <property type="match status" value="1"/>
</dbReference>
<gene>
    <name evidence="7" type="ORF">Val02_14590</name>
</gene>
<dbReference type="InterPro" id="IPR014756">
    <property type="entry name" value="Ig_E-set"/>
</dbReference>
<evidence type="ECO:0000313" key="8">
    <source>
        <dbReference type="Proteomes" id="UP000619260"/>
    </source>
</evidence>